<dbReference type="RefSeq" id="XP_001328002.1">
    <property type="nucleotide sequence ID" value="XM_001327967.1"/>
</dbReference>
<dbReference type="SMR" id="A2DV52"/>
<dbReference type="VEuPathDB" id="TrichDB:TVAGG3_0941130"/>
<dbReference type="VEuPathDB" id="TrichDB:TVAG_188300"/>
<dbReference type="KEGG" id="tva:4773786"/>
<dbReference type="STRING" id="5722.A2DV52"/>
<feature type="region of interest" description="Disordered" evidence="1">
    <location>
        <begin position="1448"/>
        <end position="1503"/>
    </location>
</feature>
<dbReference type="Pfam" id="PF02138">
    <property type="entry name" value="Beach"/>
    <property type="match status" value="2"/>
</dbReference>
<reference evidence="3" key="1">
    <citation type="submission" date="2006-10" db="EMBL/GenBank/DDBJ databases">
        <authorList>
            <person name="Amadeo P."/>
            <person name="Zhao Q."/>
            <person name="Wortman J."/>
            <person name="Fraser-Liggett C."/>
            <person name="Carlton J."/>
        </authorList>
    </citation>
    <scope>NUCLEOTIDE SEQUENCE</scope>
    <source>
        <strain evidence="3">G3</strain>
    </source>
</reference>
<dbReference type="Gene3D" id="1.10.1540.10">
    <property type="entry name" value="BEACH domain"/>
    <property type="match status" value="1"/>
</dbReference>
<accession>A2DV52</accession>
<dbReference type="SMART" id="SM01026">
    <property type="entry name" value="Beach"/>
    <property type="match status" value="1"/>
</dbReference>
<keyword evidence="4" id="KW-1185">Reference proteome</keyword>
<dbReference type="InterPro" id="IPR036372">
    <property type="entry name" value="BEACH_dom_sf"/>
</dbReference>
<dbReference type="EMBL" id="DS113251">
    <property type="protein sequence ID" value="EAY15779.1"/>
    <property type="molecule type" value="Genomic_DNA"/>
</dbReference>
<dbReference type="InterPro" id="IPR000409">
    <property type="entry name" value="BEACH_dom"/>
</dbReference>
<protein>
    <submittedName>
        <fullName evidence="3">Beige/BEACH domain containing protein</fullName>
    </submittedName>
</protein>
<proteinExistence type="predicted"/>
<sequence>MLDVLRDAAEIIKPHSHVITSTSPSTGIFNFFFTVNIDLNYLLQQINLIISKGTENQSTIDIFYPQNHVEVLDLIKTQIHEKEKSDFILFLTVLTSFGLLDSETTKEEQKAVLIFIYENLVNECESEAFSNYKNYFYTLFIFGSNRVMTTKENKEFSLRKYFKTNVFSSKLMRSFQDFSMKSINSTHFQVVKYFTKINLEKEGQKLLLNLVLIDPTSSTSISFLQKQLDLKENTVDAIYNCISQFYDSLEEDVIQERQHLLKSFEINAKKDCPYLASKIYEKNLRDFEKEFFIKYADKEVSIEASKKDQNLLKNLLFSSLNPENNTLIRRSYLIPLILENEEEYSLISKCIKESLYNRVLFSQEGLDILLAPKIFTNDSCFHSLKLITSIMSSTELTRVLFSAISPHNNVIPSDFNKKIKILTELLETDPFYTPINVGPSLIDLKGVDLQNLKSGISIGMWIFFERTDSSVQIPILTLEGKIFSLAVSKFQNKIMVLAGSQVYEFPLIRYGGVTPMAINMKANDAYLLLKITIGTEFQVQEVKIGISNAESSFRSQLCISNDDMSMFLLSFTLIPYEDELDNIKNWLINNLNSLDQYFLNIKSQTDIECKIPFLENKITAIIKKSSNIEFHPLLETVTRSFELKILLPLFAFATNFENNSALTSAFDLLRKIFAFMPNSVNIFVEKFLDKALFHILEKCRDEFFDSSLYSHIADMIDVIQDKKMKDKLLYLITSPNLIQKYDPSIFNQIFKHWSNKISLELLNITDLLAFAHRIDNEILNSILFKICHTQNAEQVIKSIIAFAASHDQCAYRFNLLLTEIISDETINFPDFPLVLRSIEDILQTGNPDLAAYTILILSKAHQRNMYPFSLQDHLKALNLSQYHGNQVFVKNLIGFDIPDSVPLIIDLAYMTDFDTIDQLYSNTSIDFSNAFPKIIEHLDDEIYPYRERLYKAIIDNGCANIADKIACMYQNKPNHVLEFLKYASKCIKVESNSNNSYLFVALCFHFLLFQKIDNNWTFKLNIDQEGRWIDIDLASESLKLYQSILDSRILKYDIITSGFLMRFAPEVVREHLVYISSMDFSGDVSLYKDFIIYMGRRFNIGVNFLSTKQCGFESMDLFTTLKPLFNDISFKEPVSAQTVPPKQNLSLIESFVESNNVRILQQQEQLKISETIWDILWFKLTQRGEFYEESLYPKPIFQGYEKVDNFVNTNWLNVRFKPNKRYTIHADASIKRDGKRNTDAVANLENEKKTIENYQNEYNNTPLVLRVKHFTTSMIRTFEYLDLKNIGENEKIIFEADGLYINQAREVKIRFVFKESIFIVTSDAKKKAFLFKDIKCCLPRTHYHHLNSLQFVLHDGSSYFFCFPGQNSTQIIDIIKIHMPSSVDIYKSPIGNFSFGEITQRWSVGEVSNFAYLMHLNNLAGRNTYDICQYPFMPWALGDYRVPLSFPPRPIQEMAPKNTENDEQNGEDEQTENSNKENDAKSENSPDQIEEKPKIEESNEISALNPELIRDMSKPLGAMYEPRLKFLKIRSESLEPPHLYSSTHISGPSIYLLLIRTEPFATLHIKFQSGQFDRPMRVFSSIANNHEISLTQRNDFFEVPPEFYFSTEFLTNMNKYDFGGPQDVILPPWASSPHEFVDKHRKILEMAPIEKWIDLVFGYLQRGQNAEKANNVYMPYLYSNIWEEKDCPPPEQVEIMLKAVGQVPPQLFTSPHPARQVLPPKCIFQNNYNFKVPQNMVDVCLGFINDGVKGVARDKRGVFYRINGQPSSPLFNQIEVAPQTAFSLSSPASYFFVDSGRHKIIYRELSSQLTTATINFFSRIDSISSTNNYGTAITGSDAFCFRHNSEMILNSHRRSIKPYVCSAIRKEFDLFVVCTEEEMSLYSLRRRSLFKTVKISHPTKVLITPVFGHILLMNNEFIELFDVNGFFIKRIQQPDITSIDIGRFRDCDVAYAALANGSIVTFDVFDMKFKVILEGHYNLVKIVRNGNCILCVSEDGNAVFVPFSL</sequence>
<dbReference type="PROSITE" id="PS50197">
    <property type="entry name" value="BEACH"/>
    <property type="match status" value="1"/>
</dbReference>
<dbReference type="SUPFAM" id="SSF81837">
    <property type="entry name" value="BEACH domain"/>
    <property type="match status" value="2"/>
</dbReference>
<evidence type="ECO:0000256" key="1">
    <source>
        <dbReference type="SAM" id="MobiDB-lite"/>
    </source>
</evidence>
<dbReference type="eggNOG" id="KOG1787">
    <property type="taxonomic scope" value="Eukaryota"/>
</dbReference>
<dbReference type="InParanoid" id="A2DV52"/>
<feature type="domain" description="BEACH" evidence="2">
    <location>
        <begin position="1387"/>
        <end position="1715"/>
    </location>
</feature>
<dbReference type="CDD" id="cd06071">
    <property type="entry name" value="Beach"/>
    <property type="match status" value="1"/>
</dbReference>
<feature type="compositionally biased region" description="Acidic residues" evidence="1">
    <location>
        <begin position="1461"/>
        <end position="1471"/>
    </location>
</feature>
<gene>
    <name evidence="3" type="ORF">TVAG_188300</name>
</gene>
<dbReference type="PANTHER" id="PTHR13743:SF161">
    <property type="entry name" value="BEIGE_BEACH DOMAIN CONTAINING PROTEIN"/>
    <property type="match status" value="1"/>
</dbReference>
<evidence type="ECO:0000313" key="4">
    <source>
        <dbReference type="Proteomes" id="UP000001542"/>
    </source>
</evidence>
<dbReference type="PANTHER" id="PTHR13743">
    <property type="entry name" value="BEIGE/BEACH-RELATED"/>
    <property type="match status" value="1"/>
</dbReference>
<dbReference type="SUPFAM" id="SSF50978">
    <property type="entry name" value="WD40 repeat-like"/>
    <property type="match status" value="1"/>
</dbReference>
<reference evidence="3" key="2">
    <citation type="journal article" date="2007" name="Science">
        <title>Draft genome sequence of the sexually transmitted pathogen Trichomonas vaginalis.</title>
        <authorList>
            <person name="Carlton J.M."/>
            <person name="Hirt R.P."/>
            <person name="Silva J.C."/>
            <person name="Delcher A.L."/>
            <person name="Schatz M."/>
            <person name="Zhao Q."/>
            <person name="Wortman J.R."/>
            <person name="Bidwell S.L."/>
            <person name="Alsmark U.C.M."/>
            <person name="Besteiro S."/>
            <person name="Sicheritz-Ponten T."/>
            <person name="Noel C.J."/>
            <person name="Dacks J.B."/>
            <person name="Foster P.G."/>
            <person name="Simillion C."/>
            <person name="Van de Peer Y."/>
            <person name="Miranda-Saavedra D."/>
            <person name="Barton G.J."/>
            <person name="Westrop G.D."/>
            <person name="Mueller S."/>
            <person name="Dessi D."/>
            <person name="Fiori P.L."/>
            <person name="Ren Q."/>
            <person name="Paulsen I."/>
            <person name="Zhang H."/>
            <person name="Bastida-Corcuera F.D."/>
            <person name="Simoes-Barbosa A."/>
            <person name="Brown M.T."/>
            <person name="Hayes R.D."/>
            <person name="Mukherjee M."/>
            <person name="Okumura C.Y."/>
            <person name="Schneider R."/>
            <person name="Smith A.J."/>
            <person name="Vanacova S."/>
            <person name="Villalvazo M."/>
            <person name="Haas B.J."/>
            <person name="Pertea M."/>
            <person name="Feldblyum T.V."/>
            <person name="Utterback T.R."/>
            <person name="Shu C.L."/>
            <person name="Osoegawa K."/>
            <person name="de Jong P.J."/>
            <person name="Hrdy I."/>
            <person name="Horvathova L."/>
            <person name="Zubacova Z."/>
            <person name="Dolezal P."/>
            <person name="Malik S.B."/>
            <person name="Logsdon J.M. Jr."/>
            <person name="Henze K."/>
            <person name="Gupta A."/>
            <person name="Wang C.C."/>
            <person name="Dunne R.L."/>
            <person name="Upcroft J.A."/>
            <person name="Upcroft P."/>
            <person name="White O."/>
            <person name="Salzberg S.L."/>
            <person name="Tang P."/>
            <person name="Chiu C.-H."/>
            <person name="Lee Y.-S."/>
            <person name="Embley T.M."/>
            <person name="Coombs G.H."/>
            <person name="Mottram J.C."/>
            <person name="Tachezy J."/>
            <person name="Fraser-Liggett C.M."/>
            <person name="Johnson P.J."/>
        </authorList>
    </citation>
    <scope>NUCLEOTIDE SEQUENCE [LARGE SCALE GENOMIC DNA]</scope>
    <source>
        <strain evidence="3">G3</strain>
    </source>
</reference>
<organism evidence="3 4">
    <name type="scientific">Trichomonas vaginalis (strain ATCC PRA-98 / G3)</name>
    <dbReference type="NCBI Taxonomy" id="412133"/>
    <lineage>
        <taxon>Eukaryota</taxon>
        <taxon>Metamonada</taxon>
        <taxon>Parabasalia</taxon>
        <taxon>Trichomonadida</taxon>
        <taxon>Trichomonadidae</taxon>
        <taxon>Trichomonas</taxon>
    </lineage>
</organism>
<dbReference type="InterPro" id="IPR050865">
    <property type="entry name" value="BEACH_Domain"/>
</dbReference>
<evidence type="ECO:0000313" key="3">
    <source>
        <dbReference type="EMBL" id="EAY15779.1"/>
    </source>
</evidence>
<feature type="compositionally biased region" description="Basic and acidic residues" evidence="1">
    <location>
        <begin position="1474"/>
        <end position="1497"/>
    </location>
</feature>
<dbReference type="Proteomes" id="UP000001542">
    <property type="component" value="Unassembled WGS sequence"/>
</dbReference>
<dbReference type="InterPro" id="IPR036322">
    <property type="entry name" value="WD40_repeat_dom_sf"/>
</dbReference>
<name>A2DV52_TRIV3</name>
<evidence type="ECO:0000259" key="2">
    <source>
        <dbReference type="PROSITE" id="PS50197"/>
    </source>
</evidence>